<dbReference type="PIRSF" id="PIRSF037567">
    <property type="entry name" value="MTTB_MeTrfase"/>
    <property type="match status" value="1"/>
</dbReference>
<keyword evidence="6" id="KW-1185">Reference proteome</keyword>
<dbReference type="GO" id="GO:0032259">
    <property type="term" value="P:methylation"/>
    <property type="evidence" value="ECO:0007669"/>
    <property type="project" value="UniProtKB-KW"/>
</dbReference>
<dbReference type="OrthoDB" id="5713681at2"/>
<comment type="caution">
    <text evidence="5">The sequence shown here is derived from an EMBL/GenBank/DDBJ whole genome shotgun (WGS) entry which is preliminary data.</text>
</comment>
<reference evidence="6" key="1">
    <citation type="submission" date="2017-05" db="EMBL/GenBank/DDBJ databases">
        <authorList>
            <person name="Macchi M."/>
            <person name="Festa S."/>
            <person name="Coppotelli B.M."/>
            <person name="Morelli I.S."/>
        </authorList>
    </citation>
    <scope>NUCLEOTIDE SEQUENCE [LARGE SCALE GENOMIC DNA]</scope>
    <source>
        <strain evidence="6">I</strain>
    </source>
</reference>
<dbReference type="EC" id="2.1.1.-" evidence="4"/>
<keyword evidence="3 4" id="KW-0808">Transferase</keyword>
<dbReference type="GO" id="GO:0008168">
    <property type="term" value="F:methyltransferase activity"/>
    <property type="evidence" value="ECO:0007669"/>
    <property type="project" value="UniProtKB-KW"/>
</dbReference>
<organism evidence="5 6">
    <name type="scientific">Inquilinus limosus</name>
    <dbReference type="NCBI Taxonomy" id="171674"/>
    <lineage>
        <taxon>Bacteria</taxon>
        <taxon>Pseudomonadati</taxon>
        <taxon>Pseudomonadota</taxon>
        <taxon>Alphaproteobacteria</taxon>
        <taxon>Rhodospirillales</taxon>
        <taxon>Rhodospirillaceae</taxon>
        <taxon>Inquilinus</taxon>
    </lineage>
</organism>
<name>A0A211ZTM8_9PROT</name>
<dbReference type="Pfam" id="PF06253">
    <property type="entry name" value="MTTB"/>
    <property type="match status" value="1"/>
</dbReference>
<evidence type="ECO:0000256" key="3">
    <source>
        <dbReference type="ARBA" id="ARBA00022679"/>
    </source>
</evidence>
<dbReference type="Proteomes" id="UP000196655">
    <property type="component" value="Unassembled WGS sequence"/>
</dbReference>
<evidence type="ECO:0000313" key="5">
    <source>
        <dbReference type="EMBL" id="OWJ68631.1"/>
    </source>
</evidence>
<comment type="similarity">
    <text evidence="1 4">Belongs to the trimethylamine methyltransferase family.</text>
</comment>
<evidence type="ECO:0000256" key="4">
    <source>
        <dbReference type="PIRNR" id="PIRNR037567"/>
    </source>
</evidence>
<evidence type="ECO:0000313" key="6">
    <source>
        <dbReference type="Proteomes" id="UP000196655"/>
    </source>
</evidence>
<dbReference type="EMBL" id="NHON01000003">
    <property type="protein sequence ID" value="OWJ68631.1"/>
    <property type="molecule type" value="Genomic_DNA"/>
</dbReference>
<dbReference type="GO" id="GO:0015948">
    <property type="term" value="P:methanogenesis"/>
    <property type="evidence" value="ECO:0007669"/>
    <property type="project" value="UniProtKB-UniRule"/>
</dbReference>
<gene>
    <name evidence="5" type="ORF">BWR60_02465</name>
</gene>
<dbReference type="AlphaFoldDB" id="A0A211ZTM8"/>
<dbReference type="InterPro" id="IPR010426">
    <property type="entry name" value="MTTB_MeTrfase"/>
</dbReference>
<proteinExistence type="inferred from homology"/>
<dbReference type="RefSeq" id="WP_088149422.1">
    <property type="nucleotide sequence ID" value="NZ_NHON01000003.1"/>
</dbReference>
<dbReference type="InterPro" id="IPR038601">
    <property type="entry name" value="MttB-like_sf"/>
</dbReference>
<dbReference type="Gene3D" id="3.20.20.480">
    <property type="entry name" value="Trimethylamine methyltransferase-like"/>
    <property type="match status" value="1"/>
</dbReference>
<sequence>MSRSRTTPRRRRDGAGGLHQLPWQLVENPMPPVEVLRPDQVERIHDASLTILEEIGMDFLHDEAIEILRRAGARTTPGSRRVRLDRGLVLDAVAKAPSTYTFHARNPERDVQMGGRSIVFASVGSAPNVSDIEGGRRVGNYRDYCNLLRLGQSLNAMHIFGGYPVEPVDLHPSTRHLDALRAFVTLSDKPFHAYALGRVRMRDGIEIARIARGIGREQLEREPSLFTVVNTSSPLRLDGPMIEGLVEMAKAGQIVTVTPFTLSGAMAPATLAGALAQQNAEALATIALIQLVRPGAPVMYGGFTSNVDMKSGAPAFGTPEYAKAALAGGQLARRYGIPYRSSNTNASNAVDVQATYESMVSLWAAVQGHANMVMHSLGWLEGGLRASFEKMIIDAELVQTMTEFLRPLVVDDDTLGLDAIREVGPGGHFFGAQHTLARYETAFYAPLLSDWRNFEAWQEAGAPDATQRAHQLYKRILAEFEPPPLDPAIAEELDAFVAKRKEEGGVPSD</sequence>
<evidence type="ECO:0000256" key="1">
    <source>
        <dbReference type="ARBA" id="ARBA00007137"/>
    </source>
</evidence>
<evidence type="ECO:0000256" key="2">
    <source>
        <dbReference type="ARBA" id="ARBA00022603"/>
    </source>
</evidence>
<keyword evidence="2 5" id="KW-0489">Methyltransferase</keyword>
<protein>
    <recommendedName>
        <fullName evidence="4">Methyltransferase</fullName>
        <ecNumber evidence="4">2.1.1.-</ecNumber>
    </recommendedName>
</protein>
<accession>A0A211ZTM8</accession>
<dbReference type="STRING" id="1122125.GCA_000423185_02889"/>